<accession>A0A7H1N3P4</accession>
<dbReference type="RefSeq" id="WP_190260811.1">
    <property type="nucleotide sequence ID" value="NZ_CP053923.1"/>
</dbReference>
<dbReference type="SUPFAM" id="SSF158682">
    <property type="entry name" value="TerB-like"/>
    <property type="match status" value="1"/>
</dbReference>
<protein>
    <submittedName>
        <fullName evidence="1">Tellurite resistance TerB family protein</fullName>
    </submittedName>
</protein>
<dbReference type="Gene3D" id="1.10.3680.10">
    <property type="entry name" value="TerB-like"/>
    <property type="match status" value="1"/>
</dbReference>
<dbReference type="AlphaFoldDB" id="A0A7H1N3P4"/>
<sequence length="134" mass="14574">MISHHAALVYTMVLVSASDREMPDIELRQIGEIIRGLPVFADYDSSTLPQTTAACAELLDEPDGLDKAVAMIAAALPLKLHETAYALACDIAAADGRVPVEEMRMLEMIRHALDIDRLSAAAIERGARARFTKL</sequence>
<keyword evidence="2" id="KW-1185">Reference proteome</keyword>
<dbReference type="Proteomes" id="UP000516369">
    <property type="component" value="Chromosome"/>
</dbReference>
<proteinExistence type="predicted"/>
<name>A0A7H1N3P4_9PROT</name>
<dbReference type="KEGG" id="dvn:HQ394_14545"/>
<dbReference type="InterPro" id="IPR029024">
    <property type="entry name" value="TerB-like"/>
</dbReference>
<evidence type="ECO:0000313" key="1">
    <source>
        <dbReference type="EMBL" id="QNT70330.1"/>
    </source>
</evidence>
<evidence type="ECO:0000313" key="2">
    <source>
        <dbReference type="Proteomes" id="UP000516369"/>
    </source>
</evidence>
<dbReference type="EMBL" id="CP053923">
    <property type="protein sequence ID" value="QNT70330.1"/>
    <property type="molecule type" value="Genomic_DNA"/>
</dbReference>
<dbReference type="CDD" id="cd07176">
    <property type="entry name" value="terB"/>
    <property type="match status" value="1"/>
</dbReference>
<organism evidence="1 2">
    <name type="scientific">Defluviicoccus vanus</name>
    <dbReference type="NCBI Taxonomy" id="111831"/>
    <lineage>
        <taxon>Bacteria</taxon>
        <taxon>Pseudomonadati</taxon>
        <taxon>Pseudomonadota</taxon>
        <taxon>Alphaproteobacteria</taxon>
        <taxon>Rhodospirillales</taxon>
        <taxon>Rhodospirillaceae</taxon>
        <taxon>Defluviicoccus</taxon>
    </lineage>
</organism>
<gene>
    <name evidence="1" type="ORF">HQ394_14545</name>
</gene>
<reference evidence="1 2" key="1">
    <citation type="submission" date="2020-05" db="EMBL/GenBank/DDBJ databases">
        <title>Complete closed genome sequence of Defluviicoccus vanus.</title>
        <authorList>
            <person name="Bessarab I."/>
            <person name="Arumugam K."/>
            <person name="Maszenan A.M."/>
            <person name="Seviour R.J."/>
            <person name="Williams R.B."/>
        </authorList>
    </citation>
    <scope>NUCLEOTIDE SEQUENCE [LARGE SCALE GENOMIC DNA]</scope>
    <source>
        <strain evidence="1 2">Ben 114</strain>
    </source>
</reference>